<evidence type="ECO:0000259" key="7">
    <source>
        <dbReference type="Pfam" id="PF17287"/>
    </source>
</evidence>
<accession>A0ABY5CVB9</accession>
<feature type="domain" description="ShlB POTRA" evidence="7">
    <location>
        <begin position="158"/>
        <end position="200"/>
    </location>
</feature>
<dbReference type="Pfam" id="PF08479">
    <property type="entry name" value="POTRA_2"/>
    <property type="match status" value="1"/>
</dbReference>
<dbReference type="Pfam" id="PF17287">
    <property type="entry name" value="POTRA_3"/>
    <property type="match status" value="1"/>
</dbReference>
<dbReference type="PIRSF" id="PIRSF029745">
    <property type="entry name" value="FhaC"/>
    <property type="match status" value="1"/>
</dbReference>
<name>A0ABY5CVB9_9GAMM</name>
<evidence type="ECO:0000259" key="5">
    <source>
        <dbReference type="Pfam" id="PF03865"/>
    </source>
</evidence>
<dbReference type="InterPro" id="IPR005565">
    <property type="entry name" value="Hemolysn_activator_HlyB_C"/>
</dbReference>
<dbReference type="RefSeq" id="WP_252961499.1">
    <property type="nucleotide sequence ID" value="NZ_CAMIPH010000005.1"/>
</dbReference>
<protein>
    <submittedName>
        <fullName evidence="8">ShlB/FhaC/HecB family hemolysin secretion/activation protein</fullName>
    </submittedName>
</protein>
<evidence type="ECO:0000256" key="4">
    <source>
        <dbReference type="SAM" id="SignalP"/>
    </source>
</evidence>
<dbReference type="Gene3D" id="3.10.20.310">
    <property type="entry name" value="membrane protein fhac"/>
    <property type="match status" value="1"/>
</dbReference>
<dbReference type="Pfam" id="PF03865">
    <property type="entry name" value="ShlB"/>
    <property type="match status" value="1"/>
</dbReference>
<gene>
    <name evidence="8" type="ORF">KFQ06_05240</name>
</gene>
<dbReference type="InterPro" id="IPR035251">
    <property type="entry name" value="ShlB_POTRA"/>
</dbReference>
<dbReference type="InterPro" id="IPR051544">
    <property type="entry name" value="TPS_OM_transporter"/>
</dbReference>
<evidence type="ECO:0000313" key="9">
    <source>
        <dbReference type="Proteomes" id="UP001056873"/>
    </source>
</evidence>
<reference evidence="8" key="1">
    <citation type="journal article" date="2022" name="BMC Genomics">
        <title>Genome sequence of the entomopathogenic Serratia entomophila isolate 626 and characterisation of the species specific itaconate degradation pathway.</title>
        <authorList>
            <person name="Vaughan A.L."/>
            <person name="Altermann E."/>
            <person name="Glare T.R."/>
            <person name="Hurst M.R.H."/>
        </authorList>
    </citation>
    <scope>NUCLEOTIDE SEQUENCE</scope>
    <source>
        <strain evidence="8">626</strain>
    </source>
</reference>
<dbReference type="PROSITE" id="PS51257">
    <property type="entry name" value="PROKAR_LIPOPROTEIN"/>
    <property type="match status" value="1"/>
</dbReference>
<dbReference type="InterPro" id="IPR013686">
    <property type="entry name" value="Polypept-transport_assoc_ShlB"/>
</dbReference>
<feature type="domain" description="Haemolysin activator HlyB C-terminal" evidence="5">
    <location>
        <begin position="205"/>
        <end position="497"/>
    </location>
</feature>
<evidence type="ECO:0000259" key="6">
    <source>
        <dbReference type="Pfam" id="PF08479"/>
    </source>
</evidence>
<evidence type="ECO:0000256" key="3">
    <source>
        <dbReference type="ARBA" id="ARBA00023237"/>
    </source>
</evidence>
<keyword evidence="1" id="KW-0472">Membrane</keyword>
<dbReference type="PANTHER" id="PTHR34597:SF3">
    <property type="entry name" value="OUTER MEMBRANE TRANSPORTER CDIB"/>
    <property type="match status" value="1"/>
</dbReference>
<proteinExistence type="predicted"/>
<feature type="signal peptide" evidence="4">
    <location>
        <begin position="1"/>
        <end position="20"/>
    </location>
</feature>
<evidence type="ECO:0000256" key="1">
    <source>
        <dbReference type="ARBA" id="ARBA00022452"/>
    </source>
</evidence>
<feature type="domain" description="Polypeptide-transport-associated ShlB-type" evidence="6">
    <location>
        <begin position="88"/>
        <end position="143"/>
    </location>
</feature>
<dbReference type="Proteomes" id="UP001056873">
    <property type="component" value="Chromosome"/>
</dbReference>
<evidence type="ECO:0000313" key="8">
    <source>
        <dbReference type="EMBL" id="USV01932.1"/>
    </source>
</evidence>
<sequence>MKRDFFILCCGLLISCGGRAGSAAALLPKESVAQESLISEAQRKLLPILRPALVPQAATPADDGLFIAETPCGAIGTVELAPSTPAFLNAVAQSARGHCIGANGLARLQRKLQNELIARGYITSRLSLAVDGRNAETLVVAVHYGRVGQLRLSAGSSPRFHPAFTFPLAPGDVLNLRQIEQGLENIGLIPDVVSDIRITPGSAPGESDIEIYRRQDKYWRMAAWMDDSGARSTGRYQAGGALYLDNPSALNDVFYASMARSVFTSSRKGNESRALYYSLPFGFWSVNLFAGDSRYHQTINGNATAYRYQGRSAYWGGQAGYTLSRSSSQRTALSAQLLQRVYRYYLNDTEIELQRARLTNMKWGISHLRYRDSDQIALSADIITGSGERAENMLKFGASILKPFSMAGGRLRYLGELSGQVAHAALPIQDKSFIGDRSTVRGFRGDYKLIGSSGGYWRNTWLLDAGALQPYVGLDYGQLSRQGEDGGRLAGGVIGLQALRGALSADLFVGAPLEKPAQLPADRGVVGFSSQVRF</sequence>
<keyword evidence="3" id="KW-0998">Cell outer membrane</keyword>
<keyword evidence="2" id="KW-0812">Transmembrane</keyword>
<organism evidence="8 9">
    <name type="scientific">Serratia entomophila</name>
    <dbReference type="NCBI Taxonomy" id="42906"/>
    <lineage>
        <taxon>Bacteria</taxon>
        <taxon>Pseudomonadati</taxon>
        <taxon>Pseudomonadota</taxon>
        <taxon>Gammaproteobacteria</taxon>
        <taxon>Enterobacterales</taxon>
        <taxon>Yersiniaceae</taxon>
        <taxon>Serratia</taxon>
    </lineage>
</organism>
<dbReference type="InterPro" id="IPR027282">
    <property type="entry name" value="TPS"/>
</dbReference>
<dbReference type="Gene3D" id="2.40.160.50">
    <property type="entry name" value="membrane protein fhac: a member of the omp85/tpsb transporter family"/>
    <property type="match status" value="1"/>
</dbReference>
<evidence type="ECO:0000256" key="2">
    <source>
        <dbReference type="ARBA" id="ARBA00022692"/>
    </source>
</evidence>
<keyword evidence="9" id="KW-1185">Reference proteome</keyword>
<keyword evidence="1" id="KW-1134">Transmembrane beta strand</keyword>
<dbReference type="PANTHER" id="PTHR34597">
    <property type="entry name" value="SLR1661 PROTEIN"/>
    <property type="match status" value="1"/>
</dbReference>
<dbReference type="EMBL" id="CP074347">
    <property type="protein sequence ID" value="USV01932.1"/>
    <property type="molecule type" value="Genomic_DNA"/>
</dbReference>
<keyword evidence="4" id="KW-0732">Signal</keyword>
<feature type="chain" id="PRO_5046329247" evidence="4">
    <location>
        <begin position="21"/>
        <end position="534"/>
    </location>
</feature>